<comment type="caution">
    <text evidence="2">The sequence shown here is derived from an EMBL/GenBank/DDBJ whole genome shotgun (WGS) entry which is preliminary data.</text>
</comment>
<organism evidence="2 3">
    <name type="scientific">Panicum virgatum</name>
    <name type="common">Blackwell switchgrass</name>
    <dbReference type="NCBI Taxonomy" id="38727"/>
    <lineage>
        <taxon>Eukaryota</taxon>
        <taxon>Viridiplantae</taxon>
        <taxon>Streptophyta</taxon>
        <taxon>Embryophyta</taxon>
        <taxon>Tracheophyta</taxon>
        <taxon>Spermatophyta</taxon>
        <taxon>Magnoliopsida</taxon>
        <taxon>Liliopsida</taxon>
        <taxon>Poales</taxon>
        <taxon>Poaceae</taxon>
        <taxon>PACMAD clade</taxon>
        <taxon>Panicoideae</taxon>
        <taxon>Panicodae</taxon>
        <taxon>Paniceae</taxon>
        <taxon>Panicinae</taxon>
        <taxon>Panicum</taxon>
        <taxon>Panicum sect. Hiantes</taxon>
    </lineage>
</organism>
<gene>
    <name evidence="2" type="ORF">PVAP13_4KG313505</name>
</gene>
<reference evidence="2" key="1">
    <citation type="submission" date="2020-05" db="EMBL/GenBank/DDBJ databases">
        <title>WGS assembly of Panicum virgatum.</title>
        <authorList>
            <person name="Lovell J.T."/>
            <person name="Jenkins J."/>
            <person name="Shu S."/>
            <person name="Juenger T.E."/>
            <person name="Schmutz J."/>
        </authorList>
    </citation>
    <scope>NUCLEOTIDE SEQUENCE</scope>
    <source>
        <strain evidence="2">AP13</strain>
    </source>
</reference>
<dbReference type="AlphaFoldDB" id="A0A8T0TSX4"/>
<evidence type="ECO:0000256" key="1">
    <source>
        <dbReference type="SAM" id="MobiDB-lite"/>
    </source>
</evidence>
<dbReference type="EMBL" id="CM029043">
    <property type="protein sequence ID" value="KAG2612898.1"/>
    <property type="molecule type" value="Genomic_DNA"/>
</dbReference>
<accession>A0A8T0TSX4</accession>
<feature type="region of interest" description="Disordered" evidence="1">
    <location>
        <begin position="75"/>
        <end position="96"/>
    </location>
</feature>
<sequence>MGSVLQCRKWRVLNAPFGCWLQLQPNSIFLSHHSSHQLQLQPAQQFCYMPPFNGKCEVPKKKMGRGTIVVGEKRSGYEEQSRVAQKGKAAKKEPWSENIEVERTNQHEQHMKSVQGIPATINKGKNSSNGTPVVHTISSDDDDLECTYAPPREPRIIPLALCLRD</sequence>
<dbReference type="Proteomes" id="UP000823388">
    <property type="component" value="Chromosome 4K"/>
</dbReference>
<proteinExistence type="predicted"/>
<name>A0A8T0TSX4_PANVG</name>
<evidence type="ECO:0000313" key="2">
    <source>
        <dbReference type="EMBL" id="KAG2612898.1"/>
    </source>
</evidence>
<keyword evidence="3" id="KW-1185">Reference proteome</keyword>
<evidence type="ECO:0000313" key="3">
    <source>
        <dbReference type="Proteomes" id="UP000823388"/>
    </source>
</evidence>
<protein>
    <submittedName>
        <fullName evidence="2">Uncharacterized protein</fullName>
    </submittedName>
</protein>